<reference evidence="1" key="1">
    <citation type="submission" date="2006-11" db="EMBL/GenBank/DDBJ databases">
        <title>Arabidopsis ORF clones.</title>
        <authorList>
            <person name="Bautista V.R."/>
            <person name="Kim C.J."/>
            <person name="Chen H."/>
            <person name="Quinitio C."/>
            <person name="Ecker J.R."/>
        </authorList>
    </citation>
    <scope>NUCLEOTIDE SEQUENCE</scope>
</reference>
<dbReference type="EMBL" id="BT029389">
    <property type="protein sequence ID" value="ABK32203.1"/>
    <property type="molecule type" value="mRNA"/>
</dbReference>
<sequence length="74" mass="8777">MLKLKRHFDLCISRFTHTYVRSSDTQTHQHHVPVHSDKRGVVWTHSLAVLELLLKRTVVHQRRTLLVHEPFDST</sequence>
<accession>A0JQ19</accession>
<protein>
    <submittedName>
        <fullName evidence="1">At3g23295</fullName>
    </submittedName>
</protein>
<proteinExistence type="evidence at transcript level"/>
<evidence type="ECO:0000313" key="1">
    <source>
        <dbReference type="EMBL" id="ABK32203.1"/>
    </source>
</evidence>
<dbReference type="AlphaFoldDB" id="A0JQ19"/>
<organism evidence="1">
    <name type="scientific">Arabidopsis thaliana</name>
    <name type="common">Mouse-ear cress</name>
    <dbReference type="NCBI Taxonomy" id="3702"/>
    <lineage>
        <taxon>Eukaryota</taxon>
        <taxon>Viridiplantae</taxon>
        <taxon>Streptophyta</taxon>
        <taxon>Embryophyta</taxon>
        <taxon>Tracheophyta</taxon>
        <taxon>Spermatophyta</taxon>
        <taxon>Magnoliopsida</taxon>
        <taxon>eudicotyledons</taxon>
        <taxon>Gunneridae</taxon>
        <taxon>Pentapetalae</taxon>
        <taxon>rosids</taxon>
        <taxon>malvids</taxon>
        <taxon>Brassicales</taxon>
        <taxon>Brassicaceae</taxon>
        <taxon>Camelineae</taxon>
        <taxon>Arabidopsis</taxon>
    </lineage>
</organism>
<name>A0JQ19_ARATH</name>